<dbReference type="Gene3D" id="3.30.40.10">
    <property type="entry name" value="Zinc/RING finger domain, C3HC4 (zinc finger)"/>
    <property type="match status" value="1"/>
</dbReference>
<dbReference type="EC" id="2.3.2.27" evidence="2"/>
<dbReference type="GO" id="GO:0008270">
    <property type="term" value="F:zinc ion binding"/>
    <property type="evidence" value="ECO:0007669"/>
    <property type="project" value="UniProtKB-KW"/>
</dbReference>
<proteinExistence type="predicted"/>
<dbReference type="PROSITE" id="PS50089">
    <property type="entry name" value="ZF_RING_2"/>
    <property type="match status" value="1"/>
</dbReference>
<dbReference type="Pfam" id="PF13639">
    <property type="entry name" value="zf-RING_2"/>
    <property type="match status" value="1"/>
</dbReference>
<evidence type="ECO:0000259" key="7">
    <source>
        <dbReference type="PROSITE" id="PS50089"/>
    </source>
</evidence>
<accession>A0ABD1G3T1</accession>
<protein>
    <recommendedName>
        <fullName evidence="2">RING-type E3 ubiquitin transferase</fullName>
        <ecNumber evidence="2">2.3.2.27</ecNumber>
    </recommendedName>
</protein>
<dbReference type="InterPro" id="IPR001841">
    <property type="entry name" value="Znf_RING"/>
</dbReference>
<evidence type="ECO:0000313" key="9">
    <source>
        <dbReference type="Proteomes" id="UP001567538"/>
    </source>
</evidence>
<feature type="domain" description="RING-type" evidence="7">
    <location>
        <begin position="113"/>
        <end position="154"/>
    </location>
</feature>
<dbReference type="InterPro" id="IPR013083">
    <property type="entry name" value="Znf_RING/FYVE/PHD"/>
</dbReference>
<dbReference type="Proteomes" id="UP001567538">
    <property type="component" value="Unassembled WGS sequence"/>
</dbReference>
<evidence type="ECO:0000313" key="8">
    <source>
        <dbReference type="EMBL" id="KAL1538532.1"/>
    </source>
</evidence>
<dbReference type="EMBL" id="JBEAFC010000010">
    <property type="protein sequence ID" value="KAL1538532.1"/>
    <property type="molecule type" value="Genomic_DNA"/>
</dbReference>
<dbReference type="PANTHER" id="PTHR15710">
    <property type="entry name" value="E3 UBIQUITIN-PROTEIN LIGASE PRAJA"/>
    <property type="match status" value="1"/>
</dbReference>
<reference evidence="8 9" key="1">
    <citation type="submission" date="2024-06" db="EMBL/GenBank/DDBJ databases">
        <title>A chromosome level genome sequence of Diviner's sage (Salvia divinorum).</title>
        <authorList>
            <person name="Ford S.A."/>
            <person name="Ro D.-K."/>
            <person name="Ness R.W."/>
            <person name="Phillips M.A."/>
        </authorList>
    </citation>
    <scope>NUCLEOTIDE SEQUENCE [LARGE SCALE GENOMIC DNA]</scope>
    <source>
        <strain evidence="8">SAF-2024a</strain>
        <tissue evidence="8">Leaf</tissue>
    </source>
</reference>
<organism evidence="8 9">
    <name type="scientific">Salvia divinorum</name>
    <name type="common">Maria pastora</name>
    <name type="synonym">Diviner's sage</name>
    <dbReference type="NCBI Taxonomy" id="28513"/>
    <lineage>
        <taxon>Eukaryota</taxon>
        <taxon>Viridiplantae</taxon>
        <taxon>Streptophyta</taxon>
        <taxon>Embryophyta</taxon>
        <taxon>Tracheophyta</taxon>
        <taxon>Spermatophyta</taxon>
        <taxon>Magnoliopsida</taxon>
        <taxon>eudicotyledons</taxon>
        <taxon>Gunneridae</taxon>
        <taxon>Pentapetalae</taxon>
        <taxon>asterids</taxon>
        <taxon>lamiids</taxon>
        <taxon>Lamiales</taxon>
        <taxon>Lamiaceae</taxon>
        <taxon>Nepetoideae</taxon>
        <taxon>Mentheae</taxon>
        <taxon>Salviinae</taxon>
        <taxon>Salvia</taxon>
        <taxon>Salvia subgen. Calosphace</taxon>
    </lineage>
</organism>
<dbReference type="GO" id="GO:0061630">
    <property type="term" value="F:ubiquitin protein ligase activity"/>
    <property type="evidence" value="ECO:0007669"/>
    <property type="project" value="UniProtKB-EC"/>
</dbReference>
<evidence type="ECO:0000256" key="3">
    <source>
        <dbReference type="ARBA" id="ARBA00022723"/>
    </source>
</evidence>
<evidence type="ECO:0000256" key="1">
    <source>
        <dbReference type="ARBA" id="ARBA00000900"/>
    </source>
</evidence>
<keyword evidence="4 6" id="KW-0863">Zinc-finger</keyword>
<keyword evidence="3" id="KW-0479">Metal-binding</keyword>
<dbReference type="PANTHER" id="PTHR15710:SF77">
    <property type="entry name" value="RING-H2 FINGER PROTEIN ATL21B"/>
    <property type="match status" value="1"/>
</dbReference>
<sequence>MIRDVIFTVTGRAFRRTTSPHFHIKFNLSFHYDNERGRAVALAWREVEKVVRPQAEAEALPDHAEFEVDMELRIRFLYDYVEESGGGGGGMVPAAASSLLLLEKCDEGEDRWCCICLEEEISSGEGRRLPCSHVFHGGCIEEWLRKSHYCPLCRYEFPTAAE</sequence>
<dbReference type="SMART" id="SM00184">
    <property type="entry name" value="RING"/>
    <property type="match status" value="1"/>
</dbReference>
<evidence type="ECO:0000256" key="2">
    <source>
        <dbReference type="ARBA" id="ARBA00012483"/>
    </source>
</evidence>
<dbReference type="AlphaFoldDB" id="A0ABD1G3T1"/>
<keyword evidence="8" id="KW-0808">Transferase</keyword>
<keyword evidence="8" id="KW-0012">Acyltransferase</keyword>
<evidence type="ECO:0000256" key="4">
    <source>
        <dbReference type="ARBA" id="ARBA00022771"/>
    </source>
</evidence>
<gene>
    <name evidence="8" type="ORF">AAHA92_27270</name>
</gene>
<keyword evidence="9" id="KW-1185">Reference proteome</keyword>
<name>A0ABD1G3T1_SALDI</name>
<dbReference type="SUPFAM" id="SSF57850">
    <property type="entry name" value="RING/U-box"/>
    <property type="match status" value="1"/>
</dbReference>
<evidence type="ECO:0000256" key="5">
    <source>
        <dbReference type="ARBA" id="ARBA00022833"/>
    </source>
</evidence>
<keyword evidence="5" id="KW-0862">Zinc</keyword>
<comment type="catalytic activity">
    <reaction evidence="1">
        <text>S-ubiquitinyl-[E2 ubiquitin-conjugating enzyme]-L-cysteine + [acceptor protein]-L-lysine = [E2 ubiquitin-conjugating enzyme]-L-cysteine + N(6)-ubiquitinyl-[acceptor protein]-L-lysine.</text>
        <dbReference type="EC" id="2.3.2.27"/>
    </reaction>
</comment>
<evidence type="ECO:0000256" key="6">
    <source>
        <dbReference type="PROSITE-ProRule" id="PRU00175"/>
    </source>
</evidence>
<comment type="caution">
    <text evidence="8">The sequence shown here is derived from an EMBL/GenBank/DDBJ whole genome shotgun (WGS) entry which is preliminary data.</text>
</comment>